<dbReference type="InterPro" id="IPR053144">
    <property type="entry name" value="Acetyltransferase_Butenolide"/>
</dbReference>
<dbReference type="OrthoDB" id="3216107at2"/>
<dbReference type="PANTHER" id="PTHR43233:SF1">
    <property type="entry name" value="FAMILY N-ACETYLTRANSFERASE, PUTATIVE (AFU_ORTHOLOGUE AFUA_6G03350)-RELATED"/>
    <property type="match status" value="1"/>
</dbReference>
<dbReference type="PROSITE" id="PS51186">
    <property type="entry name" value="GNAT"/>
    <property type="match status" value="1"/>
</dbReference>
<evidence type="ECO:0000313" key="3">
    <source>
        <dbReference type="Proteomes" id="UP000048965"/>
    </source>
</evidence>
<dbReference type="Gene3D" id="3.40.630.30">
    <property type="match status" value="1"/>
</dbReference>
<evidence type="ECO:0000259" key="1">
    <source>
        <dbReference type="PROSITE" id="PS51186"/>
    </source>
</evidence>
<dbReference type="GO" id="GO:0016747">
    <property type="term" value="F:acyltransferase activity, transferring groups other than amino-acyl groups"/>
    <property type="evidence" value="ECO:0007669"/>
    <property type="project" value="InterPro"/>
</dbReference>
<proteinExistence type="predicted"/>
<dbReference type="InterPro" id="IPR016181">
    <property type="entry name" value="Acyl_CoA_acyltransferase"/>
</dbReference>
<dbReference type="Pfam" id="PF00583">
    <property type="entry name" value="Acetyltransf_1"/>
    <property type="match status" value="1"/>
</dbReference>
<dbReference type="EMBL" id="BBNO01000007">
    <property type="protein sequence ID" value="GAO10946.1"/>
    <property type="molecule type" value="Genomic_DNA"/>
</dbReference>
<dbReference type="CDD" id="cd04301">
    <property type="entry name" value="NAT_SF"/>
    <property type="match status" value="1"/>
</dbReference>
<dbReference type="Proteomes" id="UP000048965">
    <property type="component" value="Unassembled WGS sequence"/>
</dbReference>
<keyword evidence="2" id="KW-0808">Transferase</keyword>
<protein>
    <submittedName>
        <fullName evidence="2">Putative acetyltransferase</fullName>
    </submittedName>
</protein>
<gene>
    <name evidence="2" type="ORF">TPA0598_07_06700</name>
</gene>
<name>A0A0P4RDW5_9ACTN</name>
<dbReference type="SUPFAM" id="SSF55729">
    <property type="entry name" value="Acyl-CoA N-acyltransferases (Nat)"/>
    <property type="match status" value="1"/>
</dbReference>
<reference evidence="2 3" key="2">
    <citation type="journal article" date="2015" name="Stand. Genomic Sci.">
        <title>Draft genome sequence of marine-derived Streptomyces sp. TP-A0598, a producer of anti-MRSA antibiotic lydicamycins.</title>
        <authorList>
            <person name="Komaki H."/>
            <person name="Ichikawa N."/>
            <person name="Hosoyama A."/>
            <person name="Fujita N."/>
            <person name="Igarashi Y."/>
        </authorList>
    </citation>
    <scope>NUCLEOTIDE SEQUENCE [LARGE SCALE GENOMIC DNA]</scope>
    <source>
        <strain evidence="2 3">NBRC 110027</strain>
    </source>
</reference>
<sequence length="143" mass="15977">MITRREDGYEVATDPDRLDIDLVHHWLSTDAFWALGRSRETVEQSIRGSLNFGLYDAGGAQVAYARVVTDLATFAWLCDVYVAPTHRGKGLGTWLAAAVRDHLAPYKLKRTLLSTLDAHEVYAKVGFVTVPDPEHLMIMKPAH</sequence>
<comment type="caution">
    <text evidence="2">The sequence shown here is derived from an EMBL/GenBank/DDBJ whole genome shotgun (WGS) entry which is preliminary data.</text>
</comment>
<evidence type="ECO:0000313" key="2">
    <source>
        <dbReference type="EMBL" id="GAO10946.1"/>
    </source>
</evidence>
<keyword evidence="3" id="KW-1185">Reference proteome</keyword>
<feature type="domain" description="N-acetyltransferase" evidence="1">
    <location>
        <begin position="1"/>
        <end position="142"/>
    </location>
</feature>
<accession>A0A0P4RDW5</accession>
<reference evidence="3" key="1">
    <citation type="submission" date="2014-09" db="EMBL/GenBank/DDBJ databases">
        <title>Whole genome shotgun sequence of Streptomyces sp. NBRC 110027.</title>
        <authorList>
            <person name="Komaki H."/>
            <person name="Ichikawa N."/>
            <person name="Katano-Makiyama Y."/>
            <person name="Hosoyama A."/>
            <person name="Hashimoto M."/>
            <person name="Uohara A."/>
            <person name="Kitahashi Y."/>
            <person name="Ohji S."/>
            <person name="Kimura A."/>
            <person name="Yamazoe A."/>
            <person name="Igarashi Y."/>
            <person name="Fujita N."/>
        </authorList>
    </citation>
    <scope>NUCLEOTIDE SEQUENCE [LARGE SCALE GENOMIC DNA]</scope>
    <source>
        <strain evidence="3">NBRC 110027</strain>
    </source>
</reference>
<dbReference type="PANTHER" id="PTHR43233">
    <property type="entry name" value="FAMILY N-ACETYLTRANSFERASE, PUTATIVE (AFU_ORTHOLOGUE AFUA_6G03350)-RELATED"/>
    <property type="match status" value="1"/>
</dbReference>
<dbReference type="AlphaFoldDB" id="A0A0P4RDW5"/>
<organism evidence="2 3">
    <name type="scientific">Streptomyces lydicamycinicus</name>
    <dbReference type="NCBI Taxonomy" id="1546107"/>
    <lineage>
        <taxon>Bacteria</taxon>
        <taxon>Bacillati</taxon>
        <taxon>Actinomycetota</taxon>
        <taxon>Actinomycetes</taxon>
        <taxon>Kitasatosporales</taxon>
        <taxon>Streptomycetaceae</taxon>
        <taxon>Streptomyces</taxon>
    </lineage>
</organism>
<dbReference type="RefSeq" id="WP_042158662.1">
    <property type="nucleotide sequence ID" value="NZ_BBNO01000007.1"/>
</dbReference>
<dbReference type="InterPro" id="IPR000182">
    <property type="entry name" value="GNAT_dom"/>
</dbReference>